<organism evidence="1 2">
    <name type="scientific">Ladona fulva</name>
    <name type="common">Scarce chaser dragonfly</name>
    <name type="synonym">Libellula fulva</name>
    <dbReference type="NCBI Taxonomy" id="123851"/>
    <lineage>
        <taxon>Eukaryota</taxon>
        <taxon>Metazoa</taxon>
        <taxon>Ecdysozoa</taxon>
        <taxon>Arthropoda</taxon>
        <taxon>Hexapoda</taxon>
        <taxon>Insecta</taxon>
        <taxon>Pterygota</taxon>
        <taxon>Palaeoptera</taxon>
        <taxon>Odonata</taxon>
        <taxon>Epiprocta</taxon>
        <taxon>Anisoptera</taxon>
        <taxon>Libelluloidea</taxon>
        <taxon>Libellulidae</taxon>
        <taxon>Ladona</taxon>
    </lineage>
</organism>
<accession>A0A8K0P410</accession>
<sequence length="115" mass="13742">MEATKNKEDPYSVVRNWRALIEKEELSARQWNRKWGFLLPLFAERYKGSRRLLDVERNIRRLIAPNDQRSVKPFPQTTSQEVGWISVRPEFTLEMYGPYCLRIPLEPPSNFDDEE</sequence>
<evidence type="ECO:0000313" key="1">
    <source>
        <dbReference type="EMBL" id="KAG8232881.1"/>
    </source>
</evidence>
<dbReference type="OrthoDB" id="10031946at2759"/>
<proteinExistence type="predicted"/>
<reference evidence="1" key="2">
    <citation type="submission" date="2017-10" db="EMBL/GenBank/DDBJ databases">
        <title>Ladona fulva Genome sequencing and assembly.</title>
        <authorList>
            <person name="Murali S."/>
            <person name="Richards S."/>
            <person name="Bandaranaike D."/>
            <person name="Bellair M."/>
            <person name="Blankenburg K."/>
            <person name="Chao H."/>
            <person name="Dinh H."/>
            <person name="Doddapaneni H."/>
            <person name="Dugan-Rocha S."/>
            <person name="Elkadiri S."/>
            <person name="Gnanaolivu R."/>
            <person name="Hernandez B."/>
            <person name="Skinner E."/>
            <person name="Javaid M."/>
            <person name="Lee S."/>
            <person name="Li M."/>
            <person name="Ming W."/>
            <person name="Munidasa M."/>
            <person name="Muniz J."/>
            <person name="Nguyen L."/>
            <person name="Hughes D."/>
            <person name="Osuji N."/>
            <person name="Pu L.-L."/>
            <person name="Puazo M."/>
            <person name="Qu C."/>
            <person name="Quiroz J."/>
            <person name="Raj R."/>
            <person name="Weissenberger G."/>
            <person name="Xin Y."/>
            <person name="Zou X."/>
            <person name="Han Y."/>
            <person name="Worley K."/>
            <person name="Muzny D."/>
            <person name="Gibbs R."/>
        </authorList>
    </citation>
    <scope>NUCLEOTIDE SEQUENCE</scope>
    <source>
        <strain evidence="1">Sampled in the wild</strain>
    </source>
</reference>
<dbReference type="Proteomes" id="UP000792457">
    <property type="component" value="Unassembled WGS sequence"/>
</dbReference>
<dbReference type="AlphaFoldDB" id="A0A8K0P410"/>
<reference evidence="1" key="1">
    <citation type="submission" date="2013-04" db="EMBL/GenBank/DDBJ databases">
        <authorList>
            <person name="Qu J."/>
            <person name="Murali S.C."/>
            <person name="Bandaranaike D."/>
            <person name="Bellair M."/>
            <person name="Blankenburg K."/>
            <person name="Chao H."/>
            <person name="Dinh H."/>
            <person name="Doddapaneni H."/>
            <person name="Downs B."/>
            <person name="Dugan-Rocha S."/>
            <person name="Elkadiri S."/>
            <person name="Gnanaolivu R.D."/>
            <person name="Hernandez B."/>
            <person name="Javaid M."/>
            <person name="Jayaseelan J.C."/>
            <person name="Lee S."/>
            <person name="Li M."/>
            <person name="Ming W."/>
            <person name="Munidasa M."/>
            <person name="Muniz J."/>
            <person name="Nguyen L."/>
            <person name="Ongeri F."/>
            <person name="Osuji N."/>
            <person name="Pu L.-L."/>
            <person name="Puazo M."/>
            <person name="Qu C."/>
            <person name="Quiroz J."/>
            <person name="Raj R."/>
            <person name="Weissenberger G."/>
            <person name="Xin Y."/>
            <person name="Zou X."/>
            <person name="Han Y."/>
            <person name="Richards S."/>
            <person name="Worley K."/>
            <person name="Muzny D."/>
            <person name="Gibbs R."/>
        </authorList>
    </citation>
    <scope>NUCLEOTIDE SEQUENCE</scope>
    <source>
        <strain evidence="1">Sampled in the wild</strain>
    </source>
</reference>
<protein>
    <submittedName>
        <fullName evidence="1">Uncharacterized protein</fullName>
    </submittedName>
</protein>
<comment type="caution">
    <text evidence="1">The sequence shown here is derived from an EMBL/GenBank/DDBJ whole genome shotgun (WGS) entry which is preliminary data.</text>
</comment>
<keyword evidence="2" id="KW-1185">Reference proteome</keyword>
<gene>
    <name evidence="1" type="ORF">J437_LFUL004751</name>
</gene>
<dbReference type="Pfam" id="PF14945">
    <property type="entry name" value="LLC1"/>
    <property type="match status" value="1"/>
</dbReference>
<evidence type="ECO:0000313" key="2">
    <source>
        <dbReference type="Proteomes" id="UP000792457"/>
    </source>
</evidence>
<dbReference type="InterPro" id="IPR020339">
    <property type="entry name" value="C20orf85-like"/>
</dbReference>
<dbReference type="EMBL" id="KZ308665">
    <property type="protein sequence ID" value="KAG8232881.1"/>
    <property type="molecule type" value="Genomic_DNA"/>
</dbReference>
<name>A0A8K0P410_LADFU</name>